<feature type="transmembrane region" description="Helical" evidence="1">
    <location>
        <begin position="300"/>
        <end position="318"/>
    </location>
</feature>
<evidence type="ECO:0000313" key="4">
    <source>
        <dbReference type="EMBL" id="TWP29777.1"/>
    </source>
</evidence>
<dbReference type="RefSeq" id="WP_146261467.1">
    <property type="nucleotide sequence ID" value="NZ_SELG01000029.1"/>
</dbReference>
<dbReference type="GO" id="GO:0016020">
    <property type="term" value="C:membrane"/>
    <property type="evidence" value="ECO:0007669"/>
    <property type="project" value="TreeGrafter"/>
</dbReference>
<sequence length="665" mass="78586">MHLKYRPDIDGLRALAVISVIVYHLNNHWLPGGFIGVDVFFVISGFLITKIIYREIISNQFSFKNFYQRRINRILPVFFSVMLCTSFVAWYLLLPDEFMLFLRSLKSTTYFWENMFFAKNTGGYWDSSAEQMPILHTWSLAVEEQFYILLPLILLLLLKIRFQTENKLLRLNINTILLILFVIAIISFALAQISPKYSFLNKYNYYSLFTGRAGELLIGSIVGILQIKIDEHSPKKNYLHSFIFTNIFTIIGSIALIFSFLFISKKYLFPSIWTLIPTLGTALILYFYHPKSIITRIFSLIPLVYIGKISYSLYLWHWPIIVLAKKYLFIEHLVTFKHYAYITITCIILSILSFYFIEKPCRKNNKSFKFSLIIYYILPSLLILSIYYIHKKNRSLDFRFEKRIKLYNLQKQFLDPQSNFCHNVINDNCIFGDTSKEPSILLIGDSNAAHYGPYLDEAGKYYHFSVKIITNDRHVCAVLPDERAILSLKEFENECTEFIKYLNKAIDKARIIIFTNRQENLYYNIKTRFILSNSLPKFIDFLNKKGKKVIFLAQVPMLNANEYDKYYYYFLINKTFDTHNMLSHIEEKSNNFVYNIIKNKALYFNPLNDLDENSKKSWPIYNSLLAYSKDNNHLNEYVTRQWAKEVLPKQKAFWERIARIANKSN</sequence>
<keyword evidence="1" id="KW-0812">Transmembrane</keyword>
<protein>
    <submittedName>
        <fullName evidence="4">Acyltransferase</fullName>
    </submittedName>
</protein>
<feature type="transmembrane region" description="Helical" evidence="1">
    <location>
        <begin position="369"/>
        <end position="389"/>
    </location>
</feature>
<feature type="transmembrane region" description="Helical" evidence="1">
    <location>
        <begin position="267"/>
        <end position="288"/>
    </location>
</feature>
<feature type="transmembrane region" description="Helical" evidence="1">
    <location>
        <begin position="338"/>
        <end position="357"/>
    </location>
</feature>
<feature type="transmembrane region" description="Helical" evidence="1">
    <location>
        <begin position="145"/>
        <end position="162"/>
    </location>
</feature>
<keyword evidence="4" id="KW-0012">Acyltransferase</keyword>
<feature type="transmembrane region" description="Helical" evidence="1">
    <location>
        <begin position="74"/>
        <end position="93"/>
    </location>
</feature>
<keyword evidence="4" id="KW-0808">Transferase</keyword>
<feature type="transmembrane region" description="Helical" evidence="1">
    <location>
        <begin position="174"/>
        <end position="193"/>
    </location>
</feature>
<dbReference type="AlphaFoldDB" id="A0A563DI11"/>
<name>A0A563DI11_9FLAO</name>
<reference evidence="4 5" key="1">
    <citation type="submission" date="2019-02" db="EMBL/GenBank/DDBJ databases">
        <title>Apibacter muscae sp. nov.: a novel member of the house fly microbiota.</title>
        <authorList>
            <person name="Park R."/>
        </authorList>
    </citation>
    <scope>NUCLEOTIDE SEQUENCE [LARGE SCALE GENOMIC DNA]</scope>
    <source>
        <strain evidence="4 5">AL1</strain>
    </source>
</reference>
<comment type="caution">
    <text evidence="4">The sequence shown here is derived from an EMBL/GenBank/DDBJ whole genome shotgun (WGS) entry which is preliminary data.</text>
</comment>
<dbReference type="GO" id="GO:0016747">
    <property type="term" value="F:acyltransferase activity, transferring groups other than amino-acyl groups"/>
    <property type="evidence" value="ECO:0007669"/>
    <property type="project" value="InterPro"/>
</dbReference>
<keyword evidence="1" id="KW-0472">Membrane</keyword>
<dbReference type="OrthoDB" id="290051at2"/>
<dbReference type="InterPro" id="IPR050879">
    <property type="entry name" value="Acyltransferase_3"/>
</dbReference>
<dbReference type="EMBL" id="SELH01000013">
    <property type="protein sequence ID" value="TWP29777.1"/>
    <property type="molecule type" value="Genomic_DNA"/>
</dbReference>
<feature type="transmembrane region" description="Helical" evidence="1">
    <location>
        <begin position="35"/>
        <end position="53"/>
    </location>
</feature>
<keyword evidence="5" id="KW-1185">Reference proteome</keyword>
<organism evidence="4 5">
    <name type="scientific">Apibacter muscae</name>
    <dbReference type="NCBI Taxonomy" id="2509004"/>
    <lineage>
        <taxon>Bacteria</taxon>
        <taxon>Pseudomonadati</taxon>
        <taxon>Bacteroidota</taxon>
        <taxon>Flavobacteriia</taxon>
        <taxon>Flavobacteriales</taxon>
        <taxon>Weeksellaceae</taxon>
        <taxon>Apibacter</taxon>
    </lineage>
</organism>
<evidence type="ECO:0000259" key="3">
    <source>
        <dbReference type="Pfam" id="PF19040"/>
    </source>
</evidence>
<dbReference type="InterPro" id="IPR043968">
    <property type="entry name" value="SGNH"/>
</dbReference>
<evidence type="ECO:0000259" key="2">
    <source>
        <dbReference type="Pfam" id="PF01757"/>
    </source>
</evidence>
<dbReference type="Pfam" id="PF01757">
    <property type="entry name" value="Acyl_transf_3"/>
    <property type="match status" value="1"/>
</dbReference>
<accession>A0A563DI11</accession>
<feature type="domain" description="Acyltransferase 3" evidence="2">
    <location>
        <begin position="8"/>
        <end position="352"/>
    </location>
</feature>
<feature type="transmembrane region" description="Helical" evidence="1">
    <location>
        <begin position="205"/>
        <end position="227"/>
    </location>
</feature>
<evidence type="ECO:0000256" key="1">
    <source>
        <dbReference type="SAM" id="Phobius"/>
    </source>
</evidence>
<evidence type="ECO:0000313" key="5">
    <source>
        <dbReference type="Proteomes" id="UP000319499"/>
    </source>
</evidence>
<dbReference type="InterPro" id="IPR002656">
    <property type="entry name" value="Acyl_transf_3_dom"/>
</dbReference>
<dbReference type="GO" id="GO:0009103">
    <property type="term" value="P:lipopolysaccharide biosynthetic process"/>
    <property type="evidence" value="ECO:0007669"/>
    <property type="project" value="TreeGrafter"/>
</dbReference>
<dbReference type="Pfam" id="PF19040">
    <property type="entry name" value="SGNH"/>
    <property type="match status" value="1"/>
</dbReference>
<gene>
    <name evidence="4" type="ORF">ETU09_02020</name>
</gene>
<keyword evidence="1" id="KW-1133">Transmembrane helix</keyword>
<dbReference type="PANTHER" id="PTHR23028">
    <property type="entry name" value="ACETYLTRANSFERASE"/>
    <property type="match status" value="1"/>
</dbReference>
<feature type="transmembrane region" description="Helical" evidence="1">
    <location>
        <begin position="239"/>
        <end position="261"/>
    </location>
</feature>
<feature type="domain" description="SGNH" evidence="3">
    <location>
        <begin position="425"/>
        <end position="647"/>
    </location>
</feature>
<proteinExistence type="predicted"/>
<dbReference type="PANTHER" id="PTHR23028:SF53">
    <property type="entry name" value="ACYL_TRANSF_3 DOMAIN-CONTAINING PROTEIN"/>
    <property type="match status" value="1"/>
</dbReference>
<dbReference type="Proteomes" id="UP000319499">
    <property type="component" value="Unassembled WGS sequence"/>
</dbReference>